<feature type="compositionally biased region" description="Low complexity" evidence="1">
    <location>
        <begin position="43"/>
        <end position="55"/>
    </location>
</feature>
<evidence type="ECO:0000313" key="3">
    <source>
        <dbReference type="Proteomes" id="UP001476798"/>
    </source>
</evidence>
<dbReference type="Proteomes" id="UP001476798">
    <property type="component" value="Unassembled WGS sequence"/>
</dbReference>
<comment type="caution">
    <text evidence="2">The sequence shown here is derived from an EMBL/GenBank/DDBJ whole genome shotgun (WGS) entry which is preliminary data.</text>
</comment>
<reference evidence="2 3" key="1">
    <citation type="submission" date="2021-06" db="EMBL/GenBank/DDBJ databases">
        <authorList>
            <person name="Palmer J.M."/>
        </authorList>
    </citation>
    <scope>NUCLEOTIDE SEQUENCE [LARGE SCALE GENOMIC DNA]</scope>
    <source>
        <strain evidence="2 3">GA_2019</strain>
        <tissue evidence="2">Muscle</tissue>
    </source>
</reference>
<gene>
    <name evidence="2" type="ORF">GOODEAATRI_030342</name>
</gene>
<organism evidence="2 3">
    <name type="scientific">Goodea atripinnis</name>
    <dbReference type="NCBI Taxonomy" id="208336"/>
    <lineage>
        <taxon>Eukaryota</taxon>
        <taxon>Metazoa</taxon>
        <taxon>Chordata</taxon>
        <taxon>Craniata</taxon>
        <taxon>Vertebrata</taxon>
        <taxon>Euteleostomi</taxon>
        <taxon>Actinopterygii</taxon>
        <taxon>Neopterygii</taxon>
        <taxon>Teleostei</taxon>
        <taxon>Neoteleostei</taxon>
        <taxon>Acanthomorphata</taxon>
        <taxon>Ovalentaria</taxon>
        <taxon>Atherinomorphae</taxon>
        <taxon>Cyprinodontiformes</taxon>
        <taxon>Goodeidae</taxon>
        <taxon>Goodea</taxon>
    </lineage>
</organism>
<evidence type="ECO:0000256" key="1">
    <source>
        <dbReference type="SAM" id="MobiDB-lite"/>
    </source>
</evidence>
<keyword evidence="3" id="KW-1185">Reference proteome</keyword>
<proteinExistence type="predicted"/>
<feature type="region of interest" description="Disordered" evidence="1">
    <location>
        <begin position="34"/>
        <end position="82"/>
    </location>
</feature>
<dbReference type="EMBL" id="JAHRIO010004767">
    <property type="protein sequence ID" value="MEQ2160130.1"/>
    <property type="molecule type" value="Genomic_DNA"/>
</dbReference>
<accession>A0ABV0MM00</accession>
<name>A0ABV0MM00_9TELE</name>
<evidence type="ECO:0000313" key="2">
    <source>
        <dbReference type="EMBL" id="MEQ2160130.1"/>
    </source>
</evidence>
<sequence>MDRIIQDKTRELRERQPMEREYAEIQDVISRTFSSDEEHPYAGIGSLGSSIDSSSVDAYSHHYHLPQSPHSPLNLQSNGPPLEELYAQVNKHRNERPAPPDR</sequence>
<feature type="compositionally biased region" description="Polar residues" evidence="1">
    <location>
        <begin position="68"/>
        <end position="79"/>
    </location>
</feature>
<protein>
    <submittedName>
        <fullName evidence="2">Uncharacterized protein</fullName>
    </submittedName>
</protein>